<dbReference type="AlphaFoldDB" id="A0A382L6V3"/>
<organism evidence="2">
    <name type="scientific">marine metagenome</name>
    <dbReference type="NCBI Taxonomy" id="408172"/>
    <lineage>
        <taxon>unclassified sequences</taxon>
        <taxon>metagenomes</taxon>
        <taxon>ecological metagenomes</taxon>
    </lineage>
</organism>
<name>A0A382L6V3_9ZZZZ</name>
<gene>
    <name evidence="2" type="ORF">METZ01_LOCUS285244</name>
</gene>
<evidence type="ECO:0008006" key="3">
    <source>
        <dbReference type="Google" id="ProtNLM"/>
    </source>
</evidence>
<accession>A0A382L6V3</accession>
<evidence type="ECO:0000256" key="1">
    <source>
        <dbReference type="SAM" id="MobiDB-lite"/>
    </source>
</evidence>
<feature type="region of interest" description="Disordered" evidence="1">
    <location>
        <begin position="23"/>
        <end position="44"/>
    </location>
</feature>
<dbReference type="InterPro" id="IPR021727">
    <property type="entry name" value="DUF3299"/>
</dbReference>
<reference evidence="2" key="1">
    <citation type="submission" date="2018-05" db="EMBL/GenBank/DDBJ databases">
        <authorList>
            <person name="Lanie J.A."/>
            <person name="Ng W.-L."/>
            <person name="Kazmierczak K.M."/>
            <person name="Andrzejewski T.M."/>
            <person name="Davidsen T.M."/>
            <person name="Wayne K.J."/>
            <person name="Tettelin H."/>
            <person name="Glass J.I."/>
            <person name="Rusch D."/>
            <person name="Podicherti R."/>
            <person name="Tsui H.-C.T."/>
            <person name="Winkler M.E."/>
        </authorList>
    </citation>
    <scope>NUCLEOTIDE SEQUENCE</scope>
</reference>
<dbReference type="Gene3D" id="2.40.50.870">
    <property type="entry name" value="Protein of unknown function (DUF3299)"/>
    <property type="match status" value="1"/>
</dbReference>
<evidence type="ECO:0000313" key="2">
    <source>
        <dbReference type="EMBL" id="SVC32390.1"/>
    </source>
</evidence>
<protein>
    <recommendedName>
        <fullName evidence="3">DUF3299 domain-containing protein</fullName>
    </recommendedName>
</protein>
<proteinExistence type="predicted"/>
<feature type="non-terminal residue" evidence="2">
    <location>
        <position position="1"/>
    </location>
</feature>
<feature type="compositionally biased region" description="Low complexity" evidence="1">
    <location>
        <begin position="34"/>
        <end position="44"/>
    </location>
</feature>
<dbReference type="Pfam" id="PF11736">
    <property type="entry name" value="DUF3299"/>
    <property type="match status" value="1"/>
</dbReference>
<sequence length="195" mass="20941">KVTNKRAWALVLSTMLFGACGGEEGSGDSDGNRSASSESGSSTSSSLAIGVAKLPKVNFSVLTKFPFPYEVKWETDGKTPDPNAFALRVPSAARSLHGRRVAVDGYMIPISLSENDTKTTEFLLLPDTKACCEGETPKQNGWILVSAPGGGVTPRMDQLLRVRGELSVREIWNPADGFFKGLYHMTCEDVTPVAL</sequence>
<dbReference type="EMBL" id="UINC01085136">
    <property type="protein sequence ID" value="SVC32390.1"/>
    <property type="molecule type" value="Genomic_DNA"/>
</dbReference>